<dbReference type="InterPro" id="IPR003661">
    <property type="entry name" value="HisK_dim/P_dom"/>
</dbReference>
<sequence length="239" mass="25477">MAAAREEAVSYLEDVVERQARFVGSYAHEARTALTSIIGYAELLCLDALDGEERAEACSFILTEGRRLERLSQSILDLIAMEERPLRLTAVDPVRLVDELVAKMVPLYAKRGVSLAFRGEGEGSRLLEPDLVASLVENLCENARKALGGEGSIEVRCSMLPDGCCISVADTGPGVPPEALERLTEAFYRVEGTRSEEGGAGLGLTLCRRIALAHGGSLAFKSEPGKGAVVTAELRAGAA</sequence>
<reference evidence="9" key="1">
    <citation type="submission" date="2021-11" db="EMBL/GenBank/DDBJ databases">
        <title>A Novel Adlercreutzia Species, isolated from a Allomyrina dichotoma larva feces.</title>
        <authorList>
            <person name="Suh M.K."/>
        </authorList>
    </citation>
    <scope>NUCLEOTIDE SEQUENCE</scope>
    <source>
        <strain evidence="9">JBNU-10</strain>
    </source>
</reference>
<dbReference type="EMBL" id="JAJMLW010000001">
    <property type="protein sequence ID" value="MCI2241097.1"/>
    <property type="molecule type" value="Genomic_DNA"/>
</dbReference>
<evidence type="ECO:0000256" key="2">
    <source>
        <dbReference type="ARBA" id="ARBA00004236"/>
    </source>
</evidence>
<dbReference type="CDD" id="cd00075">
    <property type="entry name" value="HATPase"/>
    <property type="match status" value="1"/>
</dbReference>
<dbReference type="SUPFAM" id="SSF55874">
    <property type="entry name" value="ATPase domain of HSP90 chaperone/DNA topoisomerase II/histidine kinase"/>
    <property type="match status" value="1"/>
</dbReference>
<keyword evidence="6 9" id="KW-0418">Kinase</keyword>
<evidence type="ECO:0000256" key="5">
    <source>
        <dbReference type="ARBA" id="ARBA00022679"/>
    </source>
</evidence>
<keyword evidence="10" id="KW-1185">Reference proteome</keyword>
<gene>
    <name evidence="9" type="ORF">LPT13_01865</name>
</gene>
<accession>A0ABS9WF46</accession>
<protein>
    <recommendedName>
        <fullName evidence="3">histidine kinase</fullName>
        <ecNumber evidence="3">2.7.13.3</ecNumber>
    </recommendedName>
</protein>
<name>A0ABS9WF46_9ACTN</name>
<dbReference type="Gene3D" id="1.10.287.130">
    <property type="match status" value="1"/>
</dbReference>
<evidence type="ECO:0000256" key="6">
    <source>
        <dbReference type="ARBA" id="ARBA00022777"/>
    </source>
</evidence>
<dbReference type="GO" id="GO:0016301">
    <property type="term" value="F:kinase activity"/>
    <property type="evidence" value="ECO:0007669"/>
    <property type="project" value="UniProtKB-KW"/>
</dbReference>
<evidence type="ECO:0000259" key="8">
    <source>
        <dbReference type="PROSITE" id="PS50109"/>
    </source>
</evidence>
<proteinExistence type="predicted"/>
<dbReference type="SUPFAM" id="SSF47384">
    <property type="entry name" value="Homodimeric domain of signal transducing histidine kinase"/>
    <property type="match status" value="1"/>
</dbReference>
<dbReference type="Pfam" id="PF00512">
    <property type="entry name" value="HisKA"/>
    <property type="match status" value="1"/>
</dbReference>
<keyword evidence="5" id="KW-0808">Transferase</keyword>
<dbReference type="PANTHER" id="PTHR43711:SF1">
    <property type="entry name" value="HISTIDINE KINASE 1"/>
    <property type="match status" value="1"/>
</dbReference>
<dbReference type="Proteomes" id="UP001430755">
    <property type="component" value="Unassembled WGS sequence"/>
</dbReference>
<dbReference type="InterPro" id="IPR036097">
    <property type="entry name" value="HisK_dim/P_sf"/>
</dbReference>
<feature type="domain" description="Histidine kinase" evidence="8">
    <location>
        <begin position="25"/>
        <end position="238"/>
    </location>
</feature>
<organism evidence="9 10">
    <name type="scientific">Adlercreutzia faecimuris</name>
    <dbReference type="NCBI Taxonomy" id="2897341"/>
    <lineage>
        <taxon>Bacteria</taxon>
        <taxon>Bacillati</taxon>
        <taxon>Actinomycetota</taxon>
        <taxon>Coriobacteriia</taxon>
        <taxon>Eggerthellales</taxon>
        <taxon>Eggerthellaceae</taxon>
        <taxon>Adlercreutzia</taxon>
    </lineage>
</organism>
<evidence type="ECO:0000256" key="3">
    <source>
        <dbReference type="ARBA" id="ARBA00012438"/>
    </source>
</evidence>
<dbReference type="PANTHER" id="PTHR43711">
    <property type="entry name" value="TWO-COMPONENT HISTIDINE KINASE"/>
    <property type="match status" value="1"/>
</dbReference>
<dbReference type="SMART" id="SM00387">
    <property type="entry name" value="HATPase_c"/>
    <property type="match status" value="1"/>
</dbReference>
<dbReference type="Pfam" id="PF02518">
    <property type="entry name" value="HATPase_c"/>
    <property type="match status" value="1"/>
</dbReference>
<keyword evidence="4" id="KW-0597">Phosphoprotein</keyword>
<evidence type="ECO:0000313" key="9">
    <source>
        <dbReference type="EMBL" id="MCI2241097.1"/>
    </source>
</evidence>
<dbReference type="InterPro" id="IPR005467">
    <property type="entry name" value="His_kinase_dom"/>
</dbReference>
<dbReference type="PROSITE" id="PS50109">
    <property type="entry name" value="HIS_KIN"/>
    <property type="match status" value="1"/>
</dbReference>
<evidence type="ECO:0000313" key="10">
    <source>
        <dbReference type="Proteomes" id="UP001430755"/>
    </source>
</evidence>
<keyword evidence="7" id="KW-0902">Two-component regulatory system</keyword>
<comment type="catalytic activity">
    <reaction evidence="1">
        <text>ATP + protein L-histidine = ADP + protein N-phospho-L-histidine.</text>
        <dbReference type="EC" id="2.7.13.3"/>
    </reaction>
</comment>
<dbReference type="SMART" id="SM00388">
    <property type="entry name" value="HisKA"/>
    <property type="match status" value="1"/>
</dbReference>
<dbReference type="PRINTS" id="PR00344">
    <property type="entry name" value="BCTRLSENSOR"/>
</dbReference>
<dbReference type="InterPro" id="IPR004358">
    <property type="entry name" value="Sig_transdc_His_kin-like_C"/>
</dbReference>
<dbReference type="CDD" id="cd00082">
    <property type="entry name" value="HisKA"/>
    <property type="match status" value="1"/>
</dbReference>
<evidence type="ECO:0000256" key="7">
    <source>
        <dbReference type="ARBA" id="ARBA00023012"/>
    </source>
</evidence>
<dbReference type="EC" id="2.7.13.3" evidence="3"/>
<comment type="subcellular location">
    <subcellularLocation>
        <location evidence="2">Cell membrane</location>
    </subcellularLocation>
</comment>
<dbReference type="InterPro" id="IPR036890">
    <property type="entry name" value="HATPase_C_sf"/>
</dbReference>
<evidence type="ECO:0000256" key="4">
    <source>
        <dbReference type="ARBA" id="ARBA00022553"/>
    </source>
</evidence>
<dbReference type="RefSeq" id="WP_242162919.1">
    <property type="nucleotide sequence ID" value="NZ_JAJMLW010000001.1"/>
</dbReference>
<dbReference type="InterPro" id="IPR050736">
    <property type="entry name" value="Sensor_HK_Regulatory"/>
</dbReference>
<comment type="caution">
    <text evidence="9">The sequence shown here is derived from an EMBL/GenBank/DDBJ whole genome shotgun (WGS) entry which is preliminary data.</text>
</comment>
<dbReference type="Gene3D" id="3.30.565.10">
    <property type="entry name" value="Histidine kinase-like ATPase, C-terminal domain"/>
    <property type="match status" value="1"/>
</dbReference>
<dbReference type="InterPro" id="IPR003594">
    <property type="entry name" value="HATPase_dom"/>
</dbReference>
<evidence type="ECO:0000256" key="1">
    <source>
        <dbReference type="ARBA" id="ARBA00000085"/>
    </source>
</evidence>